<dbReference type="SUPFAM" id="SSF53448">
    <property type="entry name" value="Nucleotide-diphospho-sugar transferases"/>
    <property type="match status" value="1"/>
</dbReference>
<dbReference type="InterPro" id="IPR029044">
    <property type="entry name" value="Nucleotide-diphossugar_trans"/>
</dbReference>
<dbReference type="PANTHER" id="PTHR22916">
    <property type="entry name" value="GLYCOSYLTRANSFERASE"/>
    <property type="match status" value="1"/>
</dbReference>
<accession>A0ABN1L239</accession>
<organism evidence="2 3">
    <name type="scientific">Colwellia asteriadis</name>
    <dbReference type="NCBI Taxonomy" id="517723"/>
    <lineage>
        <taxon>Bacteria</taxon>
        <taxon>Pseudomonadati</taxon>
        <taxon>Pseudomonadota</taxon>
        <taxon>Gammaproteobacteria</taxon>
        <taxon>Alteromonadales</taxon>
        <taxon>Colwelliaceae</taxon>
        <taxon>Colwellia</taxon>
    </lineage>
</organism>
<sequence length="244" mass="27137">MNTKLTVITPVLNGINTIADCIASVKAQNYKYIEHIIIDGNSTDGTVAFVLSQGLRCVSENDTGVYDAFNKGILMADGDVIHILNADDCYAHEQVVSNVMATITQEESDLCHGYIHQVNSQGNVVQRVGKQLTKNELLQKMRIAHPSVFVRKSVYDNYGRFSQGFKVAGDHEFLLRVWSKVRISFIPEVLVNMRLGGLSNSQVSLSYRESMAAALIHGANPLNALARYYLELLKNKLLSFRSIK</sequence>
<comment type="caution">
    <text evidence="2">The sequence shown here is derived from an EMBL/GenBank/DDBJ whole genome shotgun (WGS) entry which is preliminary data.</text>
</comment>
<proteinExistence type="predicted"/>
<name>A0ABN1L239_9GAMM</name>
<dbReference type="EMBL" id="BAAAFA010000001">
    <property type="protein sequence ID" value="GAA0810181.1"/>
    <property type="molecule type" value="Genomic_DNA"/>
</dbReference>
<evidence type="ECO:0000313" key="3">
    <source>
        <dbReference type="Proteomes" id="UP001500021"/>
    </source>
</evidence>
<protein>
    <recommendedName>
        <fullName evidence="1">Glycosyltransferase 2-like domain-containing protein</fullName>
    </recommendedName>
</protein>
<evidence type="ECO:0000259" key="1">
    <source>
        <dbReference type="Pfam" id="PF00535"/>
    </source>
</evidence>
<evidence type="ECO:0000313" key="2">
    <source>
        <dbReference type="EMBL" id="GAA0810181.1"/>
    </source>
</evidence>
<dbReference type="PANTHER" id="PTHR22916:SF3">
    <property type="entry name" value="UDP-GLCNAC:BETAGAL BETA-1,3-N-ACETYLGLUCOSAMINYLTRANSFERASE-LIKE PROTEIN 1"/>
    <property type="match status" value="1"/>
</dbReference>
<feature type="domain" description="Glycosyltransferase 2-like" evidence="1">
    <location>
        <begin position="6"/>
        <end position="153"/>
    </location>
</feature>
<dbReference type="CDD" id="cd06433">
    <property type="entry name" value="GT_2_WfgS_like"/>
    <property type="match status" value="1"/>
</dbReference>
<gene>
    <name evidence="2" type="ORF">GCM10009111_00670</name>
</gene>
<dbReference type="Proteomes" id="UP001500021">
    <property type="component" value="Unassembled WGS sequence"/>
</dbReference>
<dbReference type="Pfam" id="PF00535">
    <property type="entry name" value="Glycos_transf_2"/>
    <property type="match status" value="1"/>
</dbReference>
<dbReference type="Gene3D" id="3.90.550.10">
    <property type="entry name" value="Spore Coat Polysaccharide Biosynthesis Protein SpsA, Chain A"/>
    <property type="match status" value="1"/>
</dbReference>
<dbReference type="RefSeq" id="WP_343813545.1">
    <property type="nucleotide sequence ID" value="NZ_BAAAFA010000001.1"/>
</dbReference>
<reference evidence="2 3" key="1">
    <citation type="journal article" date="2019" name="Int. J. Syst. Evol. Microbiol.">
        <title>The Global Catalogue of Microorganisms (GCM) 10K type strain sequencing project: providing services to taxonomists for standard genome sequencing and annotation.</title>
        <authorList>
            <consortium name="The Broad Institute Genomics Platform"/>
            <consortium name="The Broad Institute Genome Sequencing Center for Infectious Disease"/>
            <person name="Wu L."/>
            <person name="Ma J."/>
        </authorList>
    </citation>
    <scope>NUCLEOTIDE SEQUENCE [LARGE SCALE GENOMIC DNA]</scope>
    <source>
        <strain evidence="2 3">JCM 15608</strain>
    </source>
</reference>
<dbReference type="InterPro" id="IPR001173">
    <property type="entry name" value="Glyco_trans_2-like"/>
</dbReference>
<keyword evidence="3" id="KW-1185">Reference proteome</keyword>